<keyword evidence="1" id="KW-0812">Transmembrane</keyword>
<evidence type="ECO:0000313" key="3">
    <source>
        <dbReference type="Proteomes" id="UP000001979"/>
    </source>
</evidence>
<dbReference type="EMBL" id="CP000300">
    <property type="protein sequence ID" value="ABE51615.1"/>
    <property type="molecule type" value="Genomic_DNA"/>
</dbReference>
<dbReference type="GeneID" id="3997974"/>
<evidence type="ECO:0000313" key="2">
    <source>
        <dbReference type="EMBL" id="ABE51615.1"/>
    </source>
</evidence>
<organism evidence="2 3">
    <name type="scientific">Methanococcoides burtonii (strain DSM 6242 / NBRC 107633 / OCM 468 / ACE-M)</name>
    <dbReference type="NCBI Taxonomy" id="259564"/>
    <lineage>
        <taxon>Archaea</taxon>
        <taxon>Methanobacteriati</taxon>
        <taxon>Methanobacteriota</taxon>
        <taxon>Stenosarchaea group</taxon>
        <taxon>Methanomicrobia</taxon>
        <taxon>Methanosarcinales</taxon>
        <taxon>Methanosarcinaceae</taxon>
        <taxon>Methanococcoides</taxon>
    </lineage>
</organism>
<keyword evidence="1" id="KW-0472">Membrane</keyword>
<dbReference type="STRING" id="259564.Mbur_0644"/>
<feature type="transmembrane region" description="Helical" evidence="1">
    <location>
        <begin position="148"/>
        <end position="175"/>
    </location>
</feature>
<proteinExistence type="predicted"/>
<dbReference type="AlphaFoldDB" id="Q12Y61"/>
<feature type="transmembrane region" description="Helical" evidence="1">
    <location>
        <begin position="62"/>
        <end position="92"/>
    </location>
</feature>
<dbReference type="Proteomes" id="UP000001979">
    <property type="component" value="Chromosome"/>
</dbReference>
<evidence type="ECO:0000256" key="1">
    <source>
        <dbReference type="SAM" id="Phobius"/>
    </source>
</evidence>
<feature type="transmembrane region" description="Helical" evidence="1">
    <location>
        <begin position="98"/>
        <end position="119"/>
    </location>
</feature>
<protein>
    <recommendedName>
        <fullName evidence="4">SNARE associated Golgi protein</fullName>
    </recommendedName>
</protein>
<dbReference type="KEGG" id="mbu:Mbur_0644"/>
<feature type="transmembrane region" description="Helical" evidence="1">
    <location>
        <begin position="28"/>
        <end position="50"/>
    </location>
</feature>
<reference evidence="3" key="1">
    <citation type="journal article" date="2009" name="ISME J.">
        <title>The genome sequence of the psychrophilic archaeon, Methanococcoides burtonii: the role of genome evolution in cold adaptation.</title>
        <authorList>
            <person name="Allen M.A."/>
            <person name="Lauro F.M."/>
            <person name="Williams T.J."/>
            <person name="Burg D."/>
            <person name="Siddiqui K.S."/>
            <person name="De Francisci D."/>
            <person name="Chong K.W."/>
            <person name="Pilak O."/>
            <person name="Chew H.H."/>
            <person name="De Maere M.Z."/>
            <person name="Ting L."/>
            <person name="Katrib M."/>
            <person name="Ng C."/>
            <person name="Sowers K.R."/>
            <person name="Galperin M.Y."/>
            <person name="Anderson I.J."/>
            <person name="Ivanova N."/>
            <person name="Dalin E."/>
            <person name="Martinez M."/>
            <person name="Lapidus A."/>
            <person name="Hauser L."/>
            <person name="Land M."/>
            <person name="Thomas T."/>
            <person name="Cavicchioli R."/>
        </authorList>
    </citation>
    <scope>NUCLEOTIDE SEQUENCE [LARGE SCALE GENOMIC DNA]</scope>
    <source>
        <strain evidence="3">DSM 6242 / NBRC 107633 / OCM 468 / ACE-M</strain>
    </source>
</reference>
<dbReference type="HOGENOM" id="CLU_1329461_0_0_2"/>
<accession>Q12Y61</accession>
<name>Q12Y61_METBU</name>
<keyword evidence="3" id="KW-1185">Reference proteome</keyword>
<dbReference type="RefSeq" id="WP_011498774.1">
    <property type="nucleotide sequence ID" value="NC_007955.1"/>
</dbReference>
<evidence type="ECO:0008006" key="4">
    <source>
        <dbReference type="Google" id="ProtNLM"/>
    </source>
</evidence>
<keyword evidence="1" id="KW-1133">Transmembrane helix</keyword>
<feature type="transmembrane region" description="Helical" evidence="1">
    <location>
        <begin position="181"/>
        <end position="203"/>
    </location>
</feature>
<sequence>MKNEKLFPSKKVDHEMGVCPYNNGKRNILILSLIALFIVTWTILLFYHPPGELVERLGVRNVYLLVFMLAIIGGISAFTSTTFYTALIVISLGGVSPIGIALFASLGLTFGDLVFYYLGMKSKQCIKGRYANSVFRLTKWMEQIDDRLTMVLIFFYSLTPLPSDIIAIALAIVGFPFRKMIIPLFVGNFTLILILVEISKLGYRLI</sequence>
<gene>
    <name evidence="2" type="ordered locus">Mbur_0644</name>
</gene>